<dbReference type="GO" id="GO:0006171">
    <property type="term" value="P:cAMP biosynthetic process"/>
    <property type="evidence" value="ECO:0007669"/>
    <property type="project" value="TreeGrafter"/>
</dbReference>
<comment type="caution">
    <text evidence="3">The sequence shown here is derived from an EMBL/GenBank/DDBJ whole genome shotgun (WGS) entry which is preliminary data.</text>
</comment>
<organism evidence="3 4">
    <name type="scientific">Desulforhabdus amnigena</name>
    <dbReference type="NCBI Taxonomy" id="40218"/>
    <lineage>
        <taxon>Bacteria</taxon>
        <taxon>Pseudomonadati</taxon>
        <taxon>Thermodesulfobacteriota</taxon>
        <taxon>Syntrophobacteria</taxon>
        <taxon>Syntrophobacterales</taxon>
        <taxon>Syntrophobacteraceae</taxon>
        <taxon>Desulforhabdus</taxon>
    </lineage>
</organism>
<proteinExistence type="predicted"/>
<gene>
    <name evidence="3" type="ORF">DAMNIGENAA_06450</name>
</gene>
<feature type="transmembrane region" description="Helical" evidence="1">
    <location>
        <begin position="12"/>
        <end position="34"/>
    </location>
</feature>
<dbReference type="SMART" id="SM01080">
    <property type="entry name" value="CHASE2"/>
    <property type="match status" value="1"/>
</dbReference>
<feature type="transmembrane region" description="Helical" evidence="1">
    <location>
        <begin position="361"/>
        <end position="382"/>
    </location>
</feature>
<keyword evidence="1" id="KW-0812">Transmembrane</keyword>
<dbReference type="CDD" id="cd07302">
    <property type="entry name" value="CHD"/>
    <property type="match status" value="1"/>
</dbReference>
<dbReference type="InterPro" id="IPR029787">
    <property type="entry name" value="Nucleotide_cyclase"/>
</dbReference>
<feature type="domain" description="Guanylate cyclase" evidence="2">
    <location>
        <begin position="474"/>
        <end position="606"/>
    </location>
</feature>
<dbReference type="GO" id="GO:0004016">
    <property type="term" value="F:adenylate cyclase activity"/>
    <property type="evidence" value="ECO:0007669"/>
    <property type="project" value="UniProtKB-ARBA"/>
</dbReference>
<dbReference type="PROSITE" id="PS50125">
    <property type="entry name" value="GUANYLATE_CYCLASE_2"/>
    <property type="match status" value="1"/>
</dbReference>
<dbReference type="SMART" id="SM00044">
    <property type="entry name" value="CYCc"/>
    <property type="match status" value="1"/>
</dbReference>
<keyword evidence="4" id="KW-1185">Reference proteome</keyword>
<evidence type="ECO:0000313" key="3">
    <source>
        <dbReference type="EMBL" id="GLI33212.1"/>
    </source>
</evidence>
<dbReference type="AlphaFoldDB" id="A0A9W6FR60"/>
<evidence type="ECO:0000313" key="4">
    <source>
        <dbReference type="Proteomes" id="UP001144372"/>
    </source>
</evidence>
<dbReference type="GO" id="GO:0035556">
    <property type="term" value="P:intracellular signal transduction"/>
    <property type="evidence" value="ECO:0007669"/>
    <property type="project" value="InterPro"/>
</dbReference>
<dbReference type="PANTHER" id="PTHR43081">
    <property type="entry name" value="ADENYLATE CYCLASE, TERMINAL-DIFFERENTIATION SPECIFIC-RELATED"/>
    <property type="match status" value="1"/>
</dbReference>
<dbReference type="InterPro" id="IPR007890">
    <property type="entry name" value="CHASE2"/>
</dbReference>
<dbReference type="Pfam" id="PF00211">
    <property type="entry name" value="Guanylate_cyc"/>
    <property type="match status" value="1"/>
</dbReference>
<dbReference type="InterPro" id="IPR050697">
    <property type="entry name" value="Adenylyl/Guanylyl_Cyclase_3/4"/>
</dbReference>
<dbReference type="RefSeq" id="WP_281792229.1">
    <property type="nucleotide sequence ID" value="NZ_BSDR01000001.1"/>
</dbReference>
<keyword evidence="1" id="KW-0472">Membrane</keyword>
<dbReference type="EMBL" id="BSDR01000001">
    <property type="protein sequence ID" value="GLI33212.1"/>
    <property type="molecule type" value="Genomic_DNA"/>
</dbReference>
<keyword evidence="1" id="KW-1133">Transmembrane helix</keyword>
<reference evidence="3" key="1">
    <citation type="submission" date="2022-12" db="EMBL/GenBank/DDBJ databases">
        <title>Reference genome sequencing for broad-spectrum identification of bacterial and archaeal isolates by mass spectrometry.</title>
        <authorList>
            <person name="Sekiguchi Y."/>
            <person name="Tourlousse D.M."/>
        </authorList>
    </citation>
    <scope>NUCLEOTIDE SEQUENCE</scope>
    <source>
        <strain evidence="3">ASRB1</strain>
    </source>
</reference>
<feature type="transmembrane region" description="Helical" evidence="1">
    <location>
        <begin position="389"/>
        <end position="410"/>
    </location>
</feature>
<evidence type="ECO:0000259" key="2">
    <source>
        <dbReference type="PROSITE" id="PS50125"/>
    </source>
</evidence>
<dbReference type="Proteomes" id="UP001144372">
    <property type="component" value="Unassembled WGS sequence"/>
</dbReference>
<dbReference type="Pfam" id="PF05226">
    <property type="entry name" value="CHASE2"/>
    <property type="match status" value="1"/>
</dbReference>
<sequence>MSTNSRKKNGVAVTLIVTSFFMARLCFLLLPHIFEPWNAKAIDQLFMLRSSYDFLQPTYDNTIVHVDLNNTTIQKFNNFYLNRSHYARVIRNLGEMGTAMQAYDFIFAAPSNELDDAALIDATTHAGNVYFGVAFALSDGNGEVDRQPPDRKALEYLKATNWHVKAQGETSKFFVGSQPLLTFSGLATASRGVGFLSIQSDMDGVFRRAPLLVKYEKGFYPSLPFRVACDYLGVSSENIVIGSGKIVLKKAHKPQEKEIHDIIIPIDDHGNMLMNIIGPWEAMKHYNFADVYRASDDPLEMELWKKELKGKIVVVSDVSTGSTDIGPVPTDINFPLSGLHANVIHTILTENFLKELSEAQMTLLEMGIGVCLVILAICLSPITFVMGSVGLAVAYSSAVALSFFLAGTILHLVRPLFLIGISTALITAYRYVSEEKEKLVLRKSFEAYFPPSVVKKIMANPEMISNKGQKKELTILFSDIKSFTTYSASLTPDEIRRALNEYFEAMVEIVFKYEGTVDKYIGDGLMVFFGDPEPQNDHALRCVRSAIEMQKKVRELKQKWEGEGGIPLQIRIGINTGEVVVGNMGSSKRLSYTVLGSAVNLAQRLESNAPVGGILISDRTHELVKGKVPTGDLREIQVKGIDMPVRVCEVYVE</sequence>
<name>A0A9W6FR60_9BACT</name>
<dbReference type="Gene3D" id="3.30.70.1230">
    <property type="entry name" value="Nucleotide cyclase"/>
    <property type="match status" value="1"/>
</dbReference>
<dbReference type="PANTHER" id="PTHR43081:SF1">
    <property type="entry name" value="ADENYLATE CYCLASE, TERMINAL-DIFFERENTIATION SPECIFIC"/>
    <property type="match status" value="1"/>
</dbReference>
<dbReference type="InterPro" id="IPR001054">
    <property type="entry name" value="A/G_cyclase"/>
</dbReference>
<evidence type="ECO:0000256" key="1">
    <source>
        <dbReference type="SAM" id="Phobius"/>
    </source>
</evidence>
<dbReference type="SUPFAM" id="SSF55073">
    <property type="entry name" value="Nucleotide cyclase"/>
    <property type="match status" value="1"/>
</dbReference>
<protein>
    <submittedName>
        <fullName evidence="3">Adenylate/guanylate cyclase domain-containing protein</fullName>
    </submittedName>
</protein>
<accession>A0A9W6FR60</accession>